<organism evidence="4 5">
    <name type="scientific">Actinorhabdospora filicis</name>
    <dbReference type="NCBI Taxonomy" id="1785913"/>
    <lineage>
        <taxon>Bacteria</taxon>
        <taxon>Bacillati</taxon>
        <taxon>Actinomycetota</taxon>
        <taxon>Actinomycetes</taxon>
        <taxon>Micromonosporales</taxon>
        <taxon>Micromonosporaceae</taxon>
        <taxon>Actinorhabdospora</taxon>
    </lineage>
</organism>
<keyword evidence="2" id="KW-1133">Transmembrane helix</keyword>
<accession>A0A9W6SMZ8</accession>
<dbReference type="InterPro" id="IPR027417">
    <property type="entry name" value="P-loop_NTPase"/>
</dbReference>
<evidence type="ECO:0000259" key="3">
    <source>
        <dbReference type="Pfam" id="PF00350"/>
    </source>
</evidence>
<dbReference type="EMBL" id="BSTX01000002">
    <property type="protein sequence ID" value="GLZ79188.1"/>
    <property type="molecule type" value="Genomic_DNA"/>
</dbReference>
<dbReference type="Gene3D" id="3.40.50.300">
    <property type="entry name" value="P-loop containing nucleotide triphosphate hydrolases"/>
    <property type="match status" value="1"/>
</dbReference>
<dbReference type="InterPro" id="IPR051943">
    <property type="entry name" value="TRAFAC_Dynamin-like_GTPase"/>
</dbReference>
<reference evidence="4" key="1">
    <citation type="submission" date="2023-03" db="EMBL/GenBank/DDBJ databases">
        <title>Actinorhabdospora filicis NBRC 111898.</title>
        <authorList>
            <person name="Ichikawa N."/>
            <person name="Sato H."/>
            <person name="Tonouchi N."/>
        </authorList>
    </citation>
    <scope>NUCLEOTIDE SEQUENCE</scope>
    <source>
        <strain evidence="4">NBRC 111898</strain>
    </source>
</reference>
<dbReference type="InterPro" id="IPR045063">
    <property type="entry name" value="Dynamin_N"/>
</dbReference>
<dbReference type="PANTHER" id="PTHR43681:SF1">
    <property type="entry name" value="SARCALUMENIN"/>
    <property type="match status" value="1"/>
</dbReference>
<name>A0A9W6SMZ8_9ACTN</name>
<feature type="region of interest" description="Disordered" evidence="1">
    <location>
        <begin position="1"/>
        <end position="22"/>
    </location>
</feature>
<dbReference type="RefSeq" id="WP_285664309.1">
    <property type="nucleotide sequence ID" value="NZ_BSTX01000002.1"/>
</dbReference>
<keyword evidence="2" id="KW-0812">Transmembrane</keyword>
<keyword evidence="2" id="KW-0472">Membrane</keyword>
<dbReference type="Proteomes" id="UP001165079">
    <property type="component" value="Unassembled WGS sequence"/>
</dbReference>
<evidence type="ECO:0000256" key="1">
    <source>
        <dbReference type="SAM" id="MobiDB-lite"/>
    </source>
</evidence>
<evidence type="ECO:0000313" key="5">
    <source>
        <dbReference type="Proteomes" id="UP001165079"/>
    </source>
</evidence>
<feature type="domain" description="Dynamin N-terminal" evidence="3">
    <location>
        <begin position="66"/>
        <end position="214"/>
    </location>
</feature>
<dbReference type="AlphaFoldDB" id="A0A9W6SMZ8"/>
<comment type="caution">
    <text evidence="4">The sequence shown here is derived from an EMBL/GenBank/DDBJ whole genome shotgun (WGS) entry which is preliminary data.</text>
</comment>
<evidence type="ECO:0000313" key="4">
    <source>
        <dbReference type="EMBL" id="GLZ79188.1"/>
    </source>
</evidence>
<dbReference type="SUPFAM" id="SSF52540">
    <property type="entry name" value="P-loop containing nucleoside triphosphate hydrolases"/>
    <property type="match status" value="1"/>
</dbReference>
<gene>
    <name evidence="4" type="ORF">Afil01_39950</name>
</gene>
<evidence type="ECO:0000256" key="2">
    <source>
        <dbReference type="SAM" id="Phobius"/>
    </source>
</evidence>
<protein>
    <submittedName>
        <fullName evidence="4">Dynamin</fullName>
    </submittedName>
</protein>
<dbReference type="PANTHER" id="PTHR43681">
    <property type="entry name" value="TRANSMEMBRANE GTPASE FZO"/>
    <property type="match status" value="1"/>
</dbReference>
<keyword evidence="5" id="KW-1185">Reference proteome</keyword>
<proteinExistence type="predicted"/>
<sequence>MTAPAGQQKPAAAPAPGAAKPDPVAAVDKLCRTAVANTLATLRKLDADAANDIDGLRRKETGRPSIVVVGETKRGKSSLTNALVGVPGLSPVDAAVATSAYMEFIHADAPRVRAFVPGNEVPTDIQFHDILHWGTVLGQLPPGMRPPRRLEISHPAPLLKYLHLVDTPGVGGLDPAHAEVALDAVERATALLFVVDASAPFSKPELDFLVEASKRVNFVLFAMTKIDAYPGWKTIMEDNKSLLQAHAPRFAQAPFYPVSARLAEMAIQMPPDARQALVTESRISELQHGLIKLASRGGVLQQTNILRALRSEFIRLRINVVEDMKSADPDPSLAEKLKEDRKRVMGMKRSETKQTNLALRTEIQRARVEANSRLRSYIQKLQEELLNKVEKADRGDIKKMPEEVDRALHALSVRLSQELEYRFKVLAERVLSQIFEQEELHQVVGRINAQLRMGVGAKPRRETNADNLMLVTGVAGTGMMAGRLAVGGATAGLGALGIGGAAAIAIPVVGIGLGLAAGAFMLYKRKVQGDRQQARVWIKEVLGETRASLMDELQHRFAELDYVFNIALDEALEKRGNQLDKQIADTEKALLQDKETRGKKKAALQKKSEALAVKIKQVDEVLAKTRAVLPAAPAAKG</sequence>
<dbReference type="Pfam" id="PF00350">
    <property type="entry name" value="Dynamin_N"/>
    <property type="match status" value="1"/>
</dbReference>
<feature type="transmembrane region" description="Helical" evidence="2">
    <location>
        <begin position="498"/>
        <end position="523"/>
    </location>
</feature>